<evidence type="ECO:0000313" key="2">
    <source>
        <dbReference type="Proteomes" id="UP000305067"/>
    </source>
</evidence>
<organism evidence="1 2">
    <name type="scientific">Pterulicium gracile</name>
    <dbReference type="NCBI Taxonomy" id="1884261"/>
    <lineage>
        <taxon>Eukaryota</taxon>
        <taxon>Fungi</taxon>
        <taxon>Dikarya</taxon>
        <taxon>Basidiomycota</taxon>
        <taxon>Agaricomycotina</taxon>
        <taxon>Agaricomycetes</taxon>
        <taxon>Agaricomycetidae</taxon>
        <taxon>Agaricales</taxon>
        <taxon>Pleurotineae</taxon>
        <taxon>Pterulaceae</taxon>
        <taxon>Pterulicium</taxon>
    </lineage>
</organism>
<name>A0A5C3QDR7_9AGAR</name>
<accession>A0A5C3QDR7</accession>
<dbReference type="AlphaFoldDB" id="A0A5C3QDR7"/>
<dbReference type="OrthoDB" id="2786563at2759"/>
<reference evidence="1 2" key="1">
    <citation type="journal article" date="2019" name="Nat. Ecol. Evol.">
        <title>Megaphylogeny resolves global patterns of mushroom evolution.</title>
        <authorList>
            <person name="Varga T."/>
            <person name="Krizsan K."/>
            <person name="Foldi C."/>
            <person name="Dima B."/>
            <person name="Sanchez-Garcia M."/>
            <person name="Sanchez-Ramirez S."/>
            <person name="Szollosi G.J."/>
            <person name="Szarkandi J.G."/>
            <person name="Papp V."/>
            <person name="Albert L."/>
            <person name="Andreopoulos W."/>
            <person name="Angelini C."/>
            <person name="Antonin V."/>
            <person name="Barry K.W."/>
            <person name="Bougher N.L."/>
            <person name="Buchanan P."/>
            <person name="Buyck B."/>
            <person name="Bense V."/>
            <person name="Catcheside P."/>
            <person name="Chovatia M."/>
            <person name="Cooper J."/>
            <person name="Damon W."/>
            <person name="Desjardin D."/>
            <person name="Finy P."/>
            <person name="Geml J."/>
            <person name="Haridas S."/>
            <person name="Hughes K."/>
            <person name="Justo A."/>
            <person name="Karasinski D."/>
            <person name="Kautmanova I."/>
            <person name="Kiss B."/>
            <person name="Kocsube S."/>
            <person name="Kotiranta H."/>
            <person name="LaButti K.M."/>
            <person name="Lechner B.E."/>
            <person name="Liimatainen K."/>
            <person name="Lipzen A."/>
            <person name="Lukacs Z."/>
            <person name="Mihaltcheva S."/>
            <person name="Morgado L.N."/>
            <person name="Niskanen T."/>
            <person name="Noordeloos M.E."/>
            <person name="Ohm R.A."/>
            <person name="Ortiz-Santana B."/>
            <person name="Ovrebo C."/>
            <person name="Racz N."/>
            <person name="Riley R."/>
            <person name="Savchenko A."/>
            <person name="Shiryaev A."/>
            <person name="Soop K."/>
            <person name="Spirin V."/>
            <person name="Szebenyi C."/>
            <person name="Tomsovsky M."/>
            <person name="Tulloss R.E."/>
            <person name="Uehling J."/>
            <person name="Grigoriev I.V."/>
            <person name="Vagvolgyi C."/>
            <person name="Papp T."/>
            <person name="Martin F.M."/>
            <person name="Miettinen O."/>
            <person name="Hibbett D.S."/>
            <person name="Nagy L.G."/>
        </authorList>
    </citation>
    <scope>NUCLEOTIDE SEQUENCE [LARGE SCALE GENOMIC DNA]</scope>
    <source>
        <strain evidence="1 2">CBS 309.79</strain>
    </source>
</reference>
<protein>
    <submittedName>
        <fullName evidence="1">Uncharacterized protein</fullName>
    </submittedName>
</protein>
<dbReference type="EMBL" id="ML178840">
    <property type="protein sequence ID" value="TFK98308.1"/>
    <property type="molecule type" value="Genomic_DNA"/>
</dbReference>
<gene>
    <name evidence="1" type="ORF">BDV98DRAFT_208907</name>
</gene>
<sequence>MNARLLPDELVRELLAPLILVPDSKFFNVDDVSPFATPSPSCSAYLVVCKQWMRVATPLLYDCVVVRSKAQAQAMATVLKNNPTFGLLAKKLRVEGGFGMHMNHIIASCPNVSDLLLSLQIWSPDTVSGLTKGLGTMKNIQRLAISAGSSFSLPTNKAAQSLTDALSICIQESWNSMRTLRCSWDLGDYNFGRDIHSARLKAAIYAAPTLVSIQLRIGYRLDATTLEPLLDISSLKRICFVVPSDYRSSYLSQLASEYVAAVKIAVRDRVIVEELRSDARVPDVPPAETLMAPTLVSFVPLQGLPEALQDAIWGRVIYFACEGGYVYSNEELMPGRPPRTVATAGGPIRIQQARLRIALVSKPFYRLARGHLHCDLHLQEPTRIYRLAMSLLDNPQMGSEIRTLYLDFGTTSLEYVGHGLNLDLVSLSARIEDALSERPEDDAHSRHQEIQCTTKALQPIIAWRAEFRVNKDAEQNTDLALNFKVYHQSLEFIFAECTGLLKLSSSRRFTSDGVIPVNPSRTNYTSVQEACPPFWRVVQRLRCDKLLSLDLDYRHTPGRHLDLAGFDRLKFLALRPPGLIKHDDDESQTVSVEPPAVNSVPLHVQHLTYTNPAYSDDISDSHTLSSLISYRLPSLTTLRLSFHNFGAIASWDSQSKKLWNQFFQQHGSTLRTLQLNKACPGVEIFAHCPLIQSLTISQLHVQLGSLHVATLFARPTPHTNLRKIQIDYVDVYGPCFFASRVWALYMSDCGLGATMLTFHPQPRTEARPRRTILSSV</sequence>
<proteinExistence type="predicted"/>
<keyword evidence="2" id="KW-1185">Reference proteome</keyword>
<dbReference type="Proteomes" id="UP000305067">
    <property type="component" value="Unassembled WGS sequence"/>
</dbReference>
<evidence type="ECO:0000313" key="1">
    <source>
        <dbReference type="EMBL" id="TFK98308.1"/>
    </source>
</evidence>
<dbReference type="SUPFAM" id="SSF52047">
    <property type="entry name" value="RNI-like"/>
    <property type="match status" value="1"/>
</dbReference>